<organism evidence="8 9">
    <name type="scientific">Seonamhaeicola algicola</name>
    <dbReference type="NCBI Taxonomy" id="1719036"/>
    <lineage>
        <taxon>Bacteria</taxon>
        <taxon>Pseudomonadati</taxon>
        <taxon>Bacteroidota</taxon>
        <taxon>Flavobacteriia</taxon>
        <taxon>Flavobacteriales</taxon>
        <taxon>Flavobacteriaceae</taxon>
    </lineage>
</organism>
<dbReference type="Pfam" id="PF13385">
    <property type="entry name" value="Laminin_G_3"/>
    <property type="match status" value="1"/>
</dbReference>
<reference evidence="9" key="1">
    <citation type="submission" date="2019-08" db="EMBL/GenBank/DDBJ databases">
        <title>Seonamhaeicola sediminis sp. nov., isolated from marine sediment.</title>
        <authorList>
            <person name="Cao W.R."/>
        </authorList>
    </citation>
    <scope>NUCLEOTIDE SEQUENCE [LARGE SCALE GENOMIC DNA]</scope>
    <source>
        <strain evidence="9">Gy8</strain>
    </source>
</reference>
<sequence length="1460" mass="160365">MKTISFLRVVFLAVFLTTVSAYAQYCTPNNINTYNTNYISNVTFGNINNASSGTTGGYTHFSSLPTEHIEIGETLTGTVSVTINSWNNASNTVVIWLNFNENSDDDFEDNGERFLFNIKDNGNRWRGTKTLDVPFSIAIPQGADVGNSVMRVGFRTGQNTNFTSCNFNWEAGEIEDYNIKFISNSVPLIDTDSDGIADVVDVDDDNDGILDCVEKGITYGTISEVFSLSGTAVEVSNNEFQLTTATNNQAGAATIKERINFDTSFSFSFDAFLGAYDHGADGMAIIFHNDPAGASAVGAAGNGIGAKGIKNGIVLELDTYYNGSFLGDLSQDHGMIWDSDNQTSSGFLTPATSLGQLENNLWHTVTITWNKNTKTISYYVDSTLAGIYTGDLINNYFGGSSLVYFGFSASTGGLNNEHKVRFNSVCDIPLFVDTDNDGFPNSLDIDSDNDGIPDNVEAQTTLGYLLPSGTVNVSGAYKGLWSNYATGIIPIDTDADTTPDYKDLNSDNDDLDDIEENGMKNAVLGTDSDHDGLDDAFETNGVSDTIWDVNEAIENPSDASVLPDSDADVNSGGDLDYRDVPVAVVYPSIASVDFDGVDDYLQGNSVLNGLNELTIMAWIKLEENVTGNTKLNILGEDNGCRLFVKNNNNIMFGVKTSKGVSRTLNAGAINKNEWHHVVGTFSSSSGTVNIYLDGKKVKTSYSLFLSGSKIQTTSKWTGNFEIGRISRDISNKQYFKGEIDEVRVFNQALTDTQIQTMVYQEIQNNNGNVRGIVVPKDIIDFDSKTTVPWASLVAYYPMTNIASNKVLDFSSNNNNLTMFNISTVQEQTAPMPYKTIADGAWNSQNSWLHGNVWDVESMPEDREWSIVAIENDIELASSLSSYGLIINTGKTLTVNGNNVIKNTGYFELNGALDLMNDSQLIQTKTSDLVTSADGKVLRRQEGTPSAFWYNYWASPVGVASATTLTDNNALTNNPNNTPFQVGMLKDDAGFNMQFTSSYTASGNISSYWMYTYKNGKTYWDWARVTTTTNIEPGVGYTQKGTGVPFESQQYIFEGKPNNGTILIDVKDVGGPGSVPEVSRTNYLLGNPYPSALDIHKFIQDNRGVINGNIQLWQQWSGSSHNLSEYNGGYAQVSLLGATRAYQFSGISGLINLLLPGGNLLATKYLPVGQGFVTEIVSDGKVEFNNAQRAFVLEEDARGSFYSGSVFFKNNSKSNKSSQNAIVENVIEEDSPFKKIRLAFTTVTGPDTNRELLLGFSDETTDGYDYGYDTKCEEINNNDLNLAFEGENMNMQAYANVTPDKVVPLNFKSSGQNAFKIKITELINFEETDEIYIKDNFTGEYFDLKHNDAFNFTSEQGKFNDRFQIVFQSEQQSLSAEEVQIEENFIYYLNSARRLYVKKSTASVKRMAIVSMTGQTILEMHDVSNETLLNGIEVPNVATGAYVAYLRTDDNQVLTKKIIIN</sequence>
<dbReference type="Gene3D" id="2.60.120.200">
    <property type="match status" value="2"/>
</dbReference>
<dbReference type="GO" id="GO:0005975">
    <property type="term" value="P:carbohydrate metabolic process"/>
    <property type="evidence" value="ECO:0007669"/>
    <property type="project" value="UniProtKB-ARBA"/>
</dbReference>
<dbReference type="InterPro" id="IPR013320">
    <property type="entry name" value="ConA-like_dom_sf"/>
</dbReference>
<dbReference type="Pfam" id="PF18483">
    <property type="entry name" value="Lectin_L-type_dom"/>
    <property type="match status" value="1"/>
</dbReference>
<keyword evidence="3 6" id="KW-0732">Signal</keyword>
<feature type="domain" description="LamG-like jellyroll fold" evidence="7">
    <location>
        <begin position="611"/>
        <end position="752"/>
    </location>
</feature>
<proteinExistence type="predicted"/>
<dbReference type="PANTHER" id="PTHR19277:SF125">
    <property type="entry name" value="B6"/>
    <property type="match status" value="1"/>
</dbReference>
<dbReference type="InterPro" id="IPR028974">
    <property type="entry name" value="TSP_type-3_rpt"/>
</dbReference>
<dbReference type="RefSeq" id="WP_147132426.1">
    <property type="nucleotide sequence ID" value="NZ_VOSC01000012.1"/>
</dbReference>
<accession>A0A5C7AWW0</accession>
<evidence type="ECO:0000256" key="4">
    <source>
        <dbReference type="ARBA" id="ARBA00022837"/>
    </source>
</evidence>
<evidence type="ECO:0000256" key="6">
    <source>
        <dbReference type="SAM" id="SignalP"/>
    </source>
</evidence>
<dbReference type="Proteomes" id="UP000321790">
    <property type="component" value="Unassembled WGS sequence"/>
</dbReference>
<evidence type="ECO:0000256" key="1">
    <source>
        <dbReference type="ARBA" id="ARBA00001913"/>
    </source>
</evidence>
<dbReference type="InterPro" id="IPR051360">
    <property type="entry name" value="Neuronal_Pentraxin_Related"/>
</dbReference>
<keyword evidence="9" id="KW-1185">Reference proteome</keyword>
<gene>
    <name evidence="8" type="ORF">FUA26_05065</name>
</gene>
<evidence type="ECO:0000256" key="3">
    <source>
        <dbReference type="ARBA" id="ARBA00022729"/>
    </source>
</evidence>
<evidence type="ECO:0000259" key="7">
    <source>
        <dbReference type="SMART" id="SM00560"/>
    </source>
</evidence>
<evidence type="ECO:0000256" key="2">
    <source>
        <dbReference type="ARBA" id="ARBA00022723"/>
    </source>
</evidence>
<dbReference type="GO" id="GO:0005509">
    <property type="term" value="F:calcium ion binding"/>
    <property type="evidence" value="ECO:0007669"/>
    <property type="project" value="InterPro"/>
</dbReference>
<dbReference type="InterPro" id="IPR056573">
    <property type="entry name" value="Lectin_L-type_dom"/>
</dbReference>
<dbReference type="SUPFAM" id="SSF103647">
    <property type="entry name" value="TSP type-3 repeat"/>
    <property type="match status" value="1"/>
</dbReference>
<keyword evidence="4" id="KW-0106">Calcium</keyword>
<name>A0A5C7AWW0_9FLAO</name>
<dbReference type="SUPFAM" id="SSF49899">
    <property type="entry name" value="Concanavalin A-like lectins/glucanases"/>
    <property type="match status" value="2"/>
</dbReference>
<dbReference type="InterPro" id="IPR045474">
    <property type="entry name" value="GEVED"/>
</dbReference>
<dbReference type="PANTHER" id="PTHR19277">
    <property type="entry name" value="PENTRAXIN"/>
    <property type="match status" value="1"/>
</dbReference>
<dbReference type="OrthoDB" id="2582440at2"/>
<dbReference type="InterPro" id="IPR006558">
    <property type="entry name" value="LamG-like"/>
</dbReference>
<evidence type="ECO:0000313" key="9">
    <source>
        <dbReference type="Proteomes" id="UP000321790"/>
    </source>
</evidence>
<keyword evidence="5" id="KW-1015">Disulfide bond</keyword>
<comment type="cofactor">
    <cofactor evidence="1">
        <name>Ca(2+)</name>
        <dbReference type="ChEBI" id="CHEBI:29108"/>
    </cofactor>
</comment>
<dbReference type="EMBL" id="VOSC01000012">
    <property type="protein sequence ID" value="TXE13168.1"/>
    <property type="molecule type" value="Genomic_DNA"/>
</dbReference>
<feature type="chain" id="PRO_5022982797" description="LamG-like jellyroll fold domain-containing protein" evidence="6">
    <location>
        <begin position="24"/>
        <end position="1460"/>
    </location>
</feature>
<keyword evidence="2" id="KW-0479">Metal-binding</keyword>
<feature type="signal peptide" evidence="6">
    <location>
        <begin position="1"/>
        <end position="23"/>
    </location>
</feature>
<dbReference type="SMART" id="SM00560">
    <property type="entry name" value="LamGL"/>
    <property type="match status" value="1"/>
</dbReference>
<comment type="caution">
    <text evidence="8">The sequence shown here is derived from an EMBL/GenBank/DDBJ whole genome shotgun (WGS) entry which is preliminary data.</text>
</comment>
<dbReference type="Pfam" id="PF20009">
    <property type="entry name" value="GEVED"/>
    <property type="match status" value="1"/>
</dbReference>
<dbReference type="GO" id="GO:0004553">
    <property type="term" value="F:hydrolase activity, hydrolyzing O-glycosyl compounds"/>
    <property type="evidence" value="ECO:0007669"/>
    <property type="project" value="UniProtKB-ARBA"/>
</dbReference>
<protein>
    <recommendedName>
        <fullName evidence="7">LamG-like jellyroll fold domain-containing protein</fullName>
    </recommendedName>
</protein>
<evidence type="ECO:0000256" key="5">
    <source>
        <dbReference type="ARBA" id="ARBA00023157"/>
    </source>
</evidence>
<dbReference type="CDD" id="cd01951">
    <property type="entry name" value="lectin_L-type"/>
    <property type="match status" value="1"/>
</dbReference>
<evidence type="ECO:0000313" key="8">
    <source>
        <dbReference type="EMBL" id="TXE13168.1"/>
    </source>
</evidence>